<feature type="domain" description="Peptidase C1A papain C-terminal" evidence="11">
    <location>
        <begin position="83"/>
        <end position="322"/>
    </location>
</feature>
<keyword evidence="5" id="KW-0732">Signal</keyword>
<dbReference type="EC" id="3.4.18.1" evidence="3"/>
<keyword evidence="7" id="KW-0788">Thiol protease</keyword>
<dbReference type="FunFam" id="3.90.70.10:FF:000060">
    <property type="entry name" value="Cathepsin Z"/>
    <property type="match status" value="1"/>
</dbReference>
<evidence type="ECO:0000256" key="1">
    <source>
        <dbReference type="ARBA" id="ARBA00001594"/>
    </source>
</evidence>
<keyword evidence="6" id="KW-0378">Hydrolase</keyword>
<dbReference type="PANTHER" id="PTHR12411">
    <property type="entry name" value="CYSTEINE PROTEASE FAMILY C1-RELATED"/>
    <property type="match status" value="1"/>
</dbReference>
<dbReference type="GO" id="GO:0006508">
    <property type="term" value="P:proteolysis"/>
    <property type="evidence" value="ECO:0007669"/>
    <property type="project" value="UniProtKB-KW"/>
</dbReference>
<evidence type="ECO:0000256" key="7">
    <source>
        <dbReference type="ARBA" id="ARBA00022807"/>
    </source>
</evidence>
<dbReference type="SUPFAM" id="SSF54001">
    <property type="entry name" value="Cysteine proteinases"/>
    <property type="match status" value="1"/>
</dbReference>
<keyword evidence="13" id="KW-1185">Reference proteome</keyword>
<dbReference type="SMART" id="SM00645">
    <property type="entry name" value="Pept_C1"/>
    <property type="match status" value="1"/>
</dbReference>
<dbReference type="AlphaFoldDB" id="A0A2G8JRR0"/>
<comment type="catalytic activity">
    <reaction evidence="1">
        <text>Release of C-terminal amino acid residues with broad specificity, but lacks action on C-terminal proline. Shows weak endopeptidase activity.</text>
        <dbReference type="EC" id="3.4.18.1"/>
    </reaction>
</comment>
<evidence type="ECO:0000256" key="3">
    <source>
        <dbReference type="ARBA" id="ARBA00012516"/>
    </source>
</evidence>
<protein>
    <recommendedName>
        <fullName evidence="3">cathepsin X</fullName>
        <ecNumber evidence="3">3.4.18.1</ecNumber>
    </recommendedName>
</protein>
<evidence type="ECO:0000256" key="6">
    <source>
        <dbReference type="ARBA" id="ARBA00022801"/>
    </source>
</evidence>
<dbReference type="InterPro" id="IPR000668">
    <property type="entry name" value="Peptidase_C1A_C"/>
</dbReference>
<evidence type="ECO:0000256" key="4">
    <source>
        <dbReference type="ARBA" id="ARBA00022670"/>
    </source>
</evidence>
<keyword evidence="4 12" id="KW-0645">Protease</keyword>
<dbReference type="InterPro" id="IPR038765">
    <property type="entry name" value="Papain-like_cys_pep_sf"/>
</dbReference>
<proteinExistence type="inferred from homology"/>
<keyword evidence="9" id="KW-1015">Disulfide bond</keyword>
<evidence type="ECO:0000256" key="2">
    <source>
        <dbReference type="ARBA" id="ARBA00008455"/>
    </source>
</evidence>
<dbReference type="OrthoDB" id="190265at2759"/>
<name>A0A2G8JRR0_STIJA</name>
<evidence type="ECO:0000256" key="9">
    <source>
        <dbReference type="ARBA" id="ARBA00023157"/>
    </source>
</evidence>
<evidence type="ECO:0000256" key="5">
    <source>
        <dbReference type="ARBA" id="ARBA00022729"/>
    </source>
</evidence>
<comment type="similarity">
    <text evidence="2">Belongs to the peptidase C1 family.</text>
</comment>
<dbReference type="Gene3D" id="3.90.70.10">
    <property type="entry name" value="Cysteine proteinases"/>
    <property type="match status" value="1"/>
</dbReference>
<dbReference type="InterPro" id="IPR013128">
    <property type="entry name" value="Peptidase_C1A"/>
</dbReference>
<organism evidence="12 13">
    <name type="scientific">Stichopus japonicus</name>
    <name type="common">Sea cucumber</name>
    <dbReference type="NCBI Taxonomy" id="307972"/>
    <lineage>
        <taxon>Eukaryota</taxon>
        <taxon>Metazoa</taxon>
        <taxon>Echinodermata</taxon>
        <taxon>Eleutherozoa</taxon>
        <taxon>Echinozoa</taxon>
        <taxon>Holothuroidea</taxon>
        <taxon>Aspidochirotacea</taxon>
        <taxon>Aspidochirotida</taxon>
        <taxon>Stichopodidae</taxon>
        <taxon>Apostichopus</taxon>
    </lineage>
</organism>
<dbReference type="CDD" id="cd02698">
    <property type="entry name" value="Peptidase_C1A_CathepsinX"/>
    <property type="match status" value="1"/>
</dbReference>
<evidence type="ECO:0000313" key="12">
    <source>
        <dbReference type="EMBL" id="PIK38365.1"/>
    </source>
</evidence>
<evidence type="ECO:0000259" key="11">
    <source>
        <dbReference type="SMART" id="SM00645"/>
    </source>
</evidence>
<comment type="caution">
    <text evidence="12">The sequence shown here is derived from an EMBL/GenBank/DDBJ whole genome shotgun (WGS) entry which is preliminary data.</text>
</comment>
<dbReference type="EMBL" id="MRZV01001368">
    <property type="protein sequence ID" value="PIK38365.1"/>
    <property type="molecule type" value="Genomic_DNA"/>
</dbReference>
<sequence length="327" mass="36634">MVASAADLKQTVVMSYNHKNYEDEIFIPQTMERNCFILLFLVMLVSSKVHAKKKGCYDPSFDEGIKTVKTYERPHEYLDLKKIPVSWDWRNVNGTNFASATRNQHIPQYCGSCWGMGTTSAMADRLNILRGGQWPSTYLSVQNVIDCGNAGSCEGGGMMGVYKYAHDNGIPDETCNNYQAKDQSCVEFNQCGTCSPSSCVFLKNYTRYKVNDYGTIQGRDKMMAEIYEKGPIACGIMVTDAVDSFQGGKVFAEYHVASFINHIISVAGWGLDKDGVEFWIVRNSWGEPWAESGWFRIVTSKYKEGKGNYYNLGIESNCAYADPVLGI</sequence>
<dbReference type="Proteomes" id="UP000230750">
    <property type="component" value="Unassembled WGS sequence"/>
</dbReference>
<evidence type="ECO:0000256" key="10">
    <source>
        <dbReference type="ARBA" id="ARBA00023180"/>
    </source>
</evidence>
<gene>
    <name evidence="12" type="ORF">BSL78_24797</name>
</gene>
<evidence type="ECO:0000313" key="13">
    <source>
        <dbReference type="Proteomes" id="UP000230750"/>
    </source>
</evidence>
<dbReference type="STRING" id="307972.A0A2G8JRR0"/>
<reference evidence="12 13" key="1">
    <citation type="journal article" date="2017" name="PLoS Biol.">
        <title>The sea cucumber genome provides insights into morphological evolution and visceral regeneration.</title>
        <authorList>
            <person name="Zhang X."/>
            <person name="Sun L."/>
            <person name="Yuan J."/>
            <person name="Sun Y."/>
            <person name="Gao Y."/>
            <person name="Zhang L."/>
            <person name="Li S."/>
            <person name="Dai H."/>
            <person name="Hamel J.F."/>
            <person name="Liu C."/>
            <person name="Yu Y."/>
            <person name="Liu S."/>
            <person name="Lin W."/>
            <person name="Guo K."/>
            <person name="Jin S."/>
            <person name="Xu P."/>
            <person name="Storey K.B."/>
            <person name="Huan P."/>
            <person name="Zhang T."/>
            <person name="Zhou Y."/>
            <person name="Zhang J."/>
            <person name="Lin C."/>
            <person name="Li X."/>
            <person name="Xing L."/>
            <person name="Huo D."/>
            <person name="Sun M."/>
            <person name="Wang L."/>
            <person name="Mercier A."/>
            <person name="Li F."/>
            <person name="Yang H."/>
            <person name="Xiang J."/>
        </authorList>
    </citation>
    <scope>NUCLEOTIDE SEQUENCE [LARGE SCALE GENOMIC DNA]</scope>
    <source>
        <strain evidence="12">Shaxun</strain>
        <tissue evidence="12">Muscle</tissue>
    </source>
</reference>
<keyword evidence="8" id="KW-0865">Zymogen</keyword>
<dbReference type="GO" id="GO:0016807">
    <property type="term" value="F:cysteine-type carboxypeptidase activity"/>
    <property type="evidence" value="ECO:0007669"/>
    <property type="project" value="UniProtKB-EC"/>
</dbReference>
<evidence type="ECO:0000256" key="8">
    <source>
        <dbReference type="ARBA" id="ARBA00023145"/>
    </source>
</evidence>
<dbReference type="InterPro" id="IPR033157">
    <property type="entry name" value="CTSZ"/>
</dbReference>
<dbReference type="Pfam" id="PF00112">
    <property type="entry name" value="Peptidase_C1"/>
    <property type="match status" value="1"/>
</dbReference>
<keyword evidence="10" id="KW-0325">Glycoprotein</keyword>
<accession>A0A2G8JRR0</accession>